<name>A0A8D8RRK4_9HEMI</name>
<sequence length="116" mass="14121">MVLYFVHRTLILHMLKCRNRNKTLLNAFKNFGKQNWLKKKVYLIKYKRISKKFRFFPSPTSYLYKIKLFWSRNFLGNTLLTKLPKSKNGECLFEIDNKNEKFTNLSRKCVSCWNKK</sequence>
<dbReference type="AlphaFoldDB" id="A0A8D8RRK4"/>
<accession>A0A8D8RRK4</accession>
<evidence type="ECO:0000313" key="1">
    <source>
        <dbReference type="EMBL" id="CAG6653262.1"/>
    </source>
</evidence>
<dbReference type="EMBL" id="HBUF01172769">
    <property type="protein sequence ID" value="CAG6653262.1"/>
    <property type="molecule type" value="Transcribed_RNA"/>
</dbReference>
<reference evidence="1" key="1">
    <citation type="submission" date="2021-05" db="EMBL/GenBank/DDBJ databases">
        <authorList>
            <person name="Alioto T."/>
            <person name="Alioto T."/>
            <person name="Gomez Garrido J."/>
        </authorList>
    </citation>
    <scope>NUCLEOTIDE SEQUENCE</scope>
</reference>
<protein>
    <submittedName>
        <fullName evidence="1">Uncharacterized protein</fullName>
    </submittedName>
</protein>
<organism evidence="1">
    <name type="scientific">Cacopsylla melanoneura</name>
    <dbReference type="NCBI Taxonomy" id="428564"/>
    <lineage>
        <taxon>Eukaryota</taxon>
        <taxon>Metazoa</taxon>
        <taxon>Ecdysozoa</taxon>
        <taxon>Arthropoda</taxon>
        <taxon>Hexapoda</taxon>
        <taxon>Insecta</taxon>
        <taxon>Pterygota</taxon>
        <taxon>Neoptera</taxon>
        <taxon>Paraneoptera</taxon>
        <taxon>Hemiptera</taxon>
        <taxon>Sternorrhyncha</taxon>
        <taxon>Psylloidea</taxon>
        <taxon>Psyllidae</taxon>
        <taxon>Psyllinae</taxon>
        <taxon>Cacopsylla</taxon>
    </lineage>
</organism>
<proteinExistence type="predicted"/>